<evidence type="ECO:0000256" key="2">
    <source>
        <dbReference type="ARBA" id="ARBA00024900"/>
    </source>
</evidence>
<accession>A0ABS4IQP1</accession>
<evidence type="ECO:0000256" key="4">
    <source>
        <dbReference type="SAM" id="MobiDB-lite"/>
    </source>
</evidence>
<comment type="function">
    <text evidence="2">Destroys radicals which are normally produced within the cells and which are toxic to biological systems. May play a role in favoring mycobacterial survival in phagocytes.</text>
</comment>
<evidence type="ECO:0000256" key="5">
    <source>
        <dbReference type="SAM" id="SignalP"/>
    </source>
</evidence>
<comment type="similarity">
    <text evidence="1 3">Belongs to the Cu-Zn superoxide dismutase family.</text>
</comment>
<feature type="region of interest" description="Disordered" evidence="4">
    <location>
        <begin position="165"/>
        <end position="184"/>
    </location>
</feature>
<dbReference type="Gene3D" id="2.60.40.200">
    <property type="entry name" value="Superoxide dismutase, copper/zinc binding domain"/>
    <property type="match status" value="1"/>
</dbReference>
<keyword evidence="3" id="KW-0479">Metal-binding</keyword>
<dbReference type="PROSITE" id="PS51257">
    <property type="entry name" value="PROKAR_LIPOPROTEIN"/>
    <property type="match status" value="1"/>
</dbReference>
<organism evidence="7 8">
    <name type="scientific">Paenibacillus eucommiae</name>
    <dbReference type="NCBI Taxonomy" id="1355755"/>
    <lineage>
        <taxon>Bacteria</taxon>
        <taxon>Bacillati</taxon>
        <taxon>Bacillota</taxon>
        <taxon>Bacilli</taxon>
        <taxon>Bacillales</taxon>
        <taxon>Paenibacillaceae</taxon>
        <taxon>Paenibacillus</taxon>
    </lineage>
</organism>
<dbReference type="Pfam" id="PF00080">
    <property type="entry name" value="Sod_Cu"/>
    <property type="match status" value="1"/>
</dbReference>
<gene>
    <name evidence="7" type="ORF">J2Z66_001490</name>
</gene>
<proteinExistence type="inferred from homology"/>
<feature type="signal peptide" evidence="5">
    <location>
        <begin position="1"/>
        <end position="22"/>
    </location>
</feature>
<comment type="cofactor">
    <cofactor evidence="3">
        <name>Zn(2+)</name>
        <dbReference type="ChEBI" id="CHEBI:29105"/>
    </cofactor>
    <text evidence="3">Binds 1 zinc ion per subunit.</text>
</comment>
<comment type="cofactor">
    <cofactor evidence="3">
        <name>Cu cation</name>
        <dbReference type="ChEBI" id="CHEBI:23378"/>
    </cofactor>
    <text evidence="3">Binds 1 copper ion per subunit.</text>
</comment>
<dbReference type="EMBL" id="JAGGLB010000003">
    <property type="protein sequence ID" value="MBP1989892.1"/>
    <property type="molecule type" value="Genomic_DNA"/>
</dbReference>
<comment type="caution">
    <text evidence="7">The sequence shown here is derived from an EMBL/GenBank/DDBJ whole genome shotgun (WGS) entry which is preliminary data.</text>
</comment>
<name>A0ABS4IQP1_9BACL</name>
<evidence type="ECO:0000256" key="3">
    <source>
        <dbReference type="RuleBase" id="RU000393"/>
    </source>
</evidence>
<feature type="chain" id="PRO_5047212072" description="Superoxide dismutase [Cu-Zn]" evidence="5">
    <location>
        <begin position="23"/>
        <end position="184"/>
    </location>
</feature>
<dbReference type="GO" id="GO:0004784">
    <property type="term" value="F:superoxide dismutase activity"/>
    <property type="evidence" value="ECO:0007669"/>
    <property type="project" value="UniProtKB-EC"/>
</dbReference>
<evidence type="ECO:0000313" key="8">
    <source>
        <dbReference type="Proteomes" id="UP001519287"/>
    </source>
</evidence>
<dbReference type="PANTHER" id="PTHR10003">
    <property type="entry name" value="SUPEROXIDE DISMUTASE CU-ZN -RELATED"/>
    <property type="match status" value="1"/>
</dbReference>
<reference evidence="7 8" key="1">
    <citation type="submission" date="2021-03" db="EMBL/GenBank/DDBJ databases">
        <title>Genomic Encyclopedia of Type Strains, Phase IV (KMG-IV): sequencing the most valuable type-strain genomes for metagenomic binning, comparative biology and taxonomic classification.</title>
        <authorList>
            <person name="Goeker M."/>
        </authorList>
    </citation>
    <scope>NUCLEOTIDE SEQUENCE [LARGE SCALE GENOMIC DNA]</scope>
    <source>
        <strain evidence="7 8">DSM 26048</strain>
    </source>
</reference>
<dbReference type="RefSeq" id="WP_312894432.1">
    <property type="nucleotide sequence ID" value="NZ_JAGGLB010000003.1"/>
</dbReference>
<evidence type="ECO:0000313" key="7">
    <source>
        <dbReference type="EMBL" id="MBP1989892.1"/>
    </source>
</evidence>
<dbReference type="InterPro" id="IPR024134">
    <property type="entry name" value="SOD_Cu/Zn_/chaperone"/>
</dbReference>
<dbReference type="InterPro" id="IPR018152">
    <property type="entry name" value="SOD_Cu/Zn_BS"/>
</dbReference>
<evidence type="ECO:0000256" key="1">
    <source>
        <dbReference type="ARBA" id="ARBA00010457"/>
    </source>
</evidence>
<comment type="catalytic activity">
    <reaction evidence="3">
        <text>2 superoxide + 2 H(+) = H2O2 + O2</text>
        <dbReference type="Rhea" id="RHEA:20696"/>
        <dbReference type="ChEBI" id="CHEBI:15378"/>
        <dbReference type="ChEBI" id="CHEBI:15379"/>
        <dbReference type="ChEBI" id="CHEBI:16240"/>
        <dbReference type="ChEBI" id="CHEBI:18421"/>
        <dbReference type="EC" id="1.15.1.1"/>
    </reaction>
</comment>
<keyword evidence="3" id="KW-0186">Copper</keyword>
<dbReference type="PROSITE" id="PS00332">
    <property type="entry name" value="SOD_CU_ZN_2"/>
    <property type="match status" value="1"/>
</dbReference>
<dbReference type="CDD" id="cd00305">
    <property type="entry name" value="Cu-Zn_Superoxide_Dismutase"/>
    <property type="match status" value="1"/>
</dbReference>
<keyword evidence="8" id="KW-1185">Reference proteome</keyword>
<keyword evidence="3 7" id="KW-0560">Oxidoreductase</keyword>
<keyword evidence="3" id="KW-0862">Zinc</keyword>
<keyword evidence="5" id="KW-0732">Signal</keyword>
<dbReference type="EC" id="1.15.1.1" evidence="3"/>
<dbReference type="InterPro" id="IPR001424">
    <property type="entry name" value="SOD_Cu_Zn_dom"/>
</dbReference>
<dbReference type="SUPFAM" id="SSF49329">
    <property type="entry name" value="Cu,Zn superoxide dismutase-like"/>
    <property type="match status" value="1"/>
</dbReference>
<protein>
    <recommendedName>
        <fullName evidence="3">Superoxide dismutase [Cu-Zn]</fullName>
        <ecNumber evidence="3">1.15.1.1</ecNumber>
    </recommendedName>
</protein>
<dbReference type="InterPro" id="IPR036423">
    <property type="entry name" value="SOD-like_Cu/Zn_dom_sf"/>
</dbReference>
<dbReference type="Proteomes" id="UP001519287">
    <property type="component" value="Unassembled WGS sequence"/>
</dbReference>
<evidence type="ECO:0000259" key="6">
    <source>
        <dbReference type="Pfam" id="PF00080"/>
    </source>
</evidence>
<sequence length="184" mass="19448">MKKSILFATFLLILATWMTGCASKETAATLAEPPINKEITIDLINSKGLKVGTAHLTQLIKGVKIDVEAASLTPGKHGIHFHDTGKCEAPDFKTAGSHFNPGAMQHGFDNPNGYHEGDLPNLDVAADGKAKAEFFSTNVTLEKGKPNSLLKDGGTALVIHDKADDLKTDPSGNSGDRIACGVIQ</sequence>
<feature type="domain" description="Superoxide dismutase copper/zinc binding" evidence="6">
    <location>
        <begin position="52"/>
        <end position="183"/>
    </location>
</feature>